<protein>
    <submittedName>
        <fullName evidence="2">Uncharacterized protein</fullName>
    </submittedName>
</protein>
<sequence length="117" mass="13504">MSNIMIVTMMWQKLRDQEEGNKKEQQAGDQGILLKRALEGGAQLVRHFRNTKSQSREMVDEKKSLTESAAGSQLDGELREQEVRRGKLKKIREEIAAVDYRDATLQKELEDETETLR</sequence>
<comment type="caution">
    <text evidence="2">The sequence shown here is derived from an EMBL/GenBank/DDBJ whole genome shotgun (WGS) entry which is preliminary data.</text>
</comment>
<name>A0ABR2ZHB2_9AGAR</name>
<gene>
    <name evidence="2" type="ORF">AAF712_012608</name>
</gene>
<keyword evidence="3" id="KW-1185">Reference proteome</keyword>
<feature type="compositionally biased region" description="Basic and acidic residues" evidence="1">
    <location>
        <begin position="54"/>
        <end position="65"/>
    </location>
</feature>
<accession>A0ABR2ZHB2</accession>
<proteinExistence type="predicted"/>
<dbReference type="Proteomes" id="UP001437256">
    <property type="component" value="Unassembled WGS sequence"/>
</dbReference>
<feature type="region of interest" description="Disordered" evidence="1">
    <location>
        <begin position="52"/>
        <end position="82"/>
    </location>
</feature>
<dbReference type="EMBL" id="JBBXMP010000168">
    <property type="protein sequence ID" value="KAL0060605.1"/>
    <property type="molecule type" value="Genomic_DNA"/>
</dbReference>
<evidence type="ECO:0000313" key="3">
    <source>
        <dbReference type="Proteomes" id="UP001437256"/>
    </source>
</evidence>
<reference evidence="2 3" key="1">
    <citation type="submission" date="2024-05" db="EMBL/GenBank/DDBJ databases">
        <title>A draft genome resource for the thread blight pathogen Marasmius tenuissimus strain MS-2.</title>
        <authorList>
            <person name="Yulfo-Soto G.E."/>
            <person name="Baruah I.K."/>
            <person name="Amoako-Attah I."/>
            <person name="Bukari Y."/>
            <person name="Meinhardt L.W."/>
            <person name="Bailey B.A."/>
            <person name="Cohen S.P."/>
        </authorList>
    </citation>
    <scope>NUCLEOTIDE SEQUENCE [LARGE SCALE GENOMIC DNA]</scope>
    <source>
        <strain evidence="2 3">MS-2</strain>
    </source>
</reference>
<evidence type="ECO:0000313" key="2">
    <source>
        <dbReference type="EMBL" id="KAL0060605.1"/>
    </source>
</evidence>
<evidence type="ECO:0000256" key="1">
    <source>
        <dbReference type="SAM" id="MobiDB-lite"/>
    </source>
</evidence>
<organism evidence="2 3">
    <name type="scientific">Marasmius tenuissimus</name>
    <dbReference type="NCBI Taxonomy" id="585030"/>
    <lineage>
        <taxon>Eukaryota</taxon>
        <taxon>Fungi</taxon>
        <taxon>Dikarya</taxon>
        <taxon>Basidiomycota</taxon>
        <taxon>Agaricomycotina</taxon>
        <taxon>Agaricomycetes</taxon>
        <taxon>Agaricomycetidae</taxon>
        <taxon>Agaricales</taxon>
        <taxon>Marasmiineae</taxon>
        <taxon>Marasmiaceae</taxon>
        <taxon>Marasmius</taxon>
    </lineage>
</organism>